<evidence type="ECO:0000256" key="1">
    <source>
        <dbReference type="ARBA" id="ARBA00023002"/>
    </source>
</evidence>
<gene>
    <name evidence="5" type="primary">paaZ</name>
</gene>
<dbReference type="NCBIfam" id="TIGR02278">
    <property type="entry name" value="PaaN-DH"/>
    <property type="match status" value="1"/>
</dbReference>
<dbReference type="Gene3D" id="3.40.309.10">
    <property type="entry name" value="Aldehyde Dehydrogenase, Chain A, domain 2"/>
    <property type="match status" value="1"/>
</dbReference>
<feature type="region of interest" description="Disordered" evidence="2">
    <location>
        <begin position="456"/>
        <end position="482"/>
    </location>
</feature>
<dbReference type="GO" id="GO:0016620">
    <property type="term" value="F:oxidoreductase activity, acting on the aldehyde or oxo group of donors, NAD or NADP as acceptor"/>
    <property type="evidence" value="ECO:0007669"/>
    <property type="project" value="InterPro"/>
</dbReference>
<evidence type="ECO:0000259" key="4">
    <source>
        <dbReference type="Pfam" id="PF01575"/>
    </source>
</evidence>
<dbReference type="FunFam" id="3.40.605.10:FF:000036">
    <property type="entry name" value="Phenylacetic acid degradation protein MaoC"/>
    <property type="match status" value="1"/>
</dbReference>
<dbReference type="EMBL" id="AB182627">
    <property type="protein sequence ID" value="BAE02685.1"/>
    <property type="molecule type" value="Genomic_DNA"/>
</dbReference>
<proteinExistence type="predicted"/>
<accession>Q4LEZ1</accession>
<dbReference type="InterPro" id="IPR015590">
    <property type="entry name" value="Aldehyde_DH_dom"/>
</dbReference>
<dbReference type="Pfam" id="PF00171">
    <property type="entry name" value="Aldedh"/>
    <property type="match status" value="1"/>
</dbReference>
<reference evidence="5" key="1">
    <citation type="submission" date="2004-06" db="EMBL/GenBank/DDBJ databases">
        <title>Molecular characterization of the phenelacetic acid degradation pathway of Klebsiella sp. PAMU-1.2.</title>
        <authorList>
            <person name="Abe-Yoshizumi R."/>
            <person name="Kamei U."/>
            <person name="Isomura Y."/>
            <person name="Ichihara S."/>
        </authorList>
    </citation>
    <scope>NUCLEOTIDE SEQUENCE</scope>
    <source>
        <strain evidence="5">PAMU-1.2</strain>
    </source>
</reference>
<dbReference type="CDD" id="cd03452">
    <property type="entry name" value="MaoC_C"/>
    <property type="match status" value="1"/>
</dbReference>
<dbReference type="FunFam" id="3.10.129.10:FF:000043">
    <property type="entry name" value="Bifunctional aldehyde dehydrogenase/enoyl-CoA hydratase"/>
    <property type="match status" value="1"/>
</dbReference>
<dbReference type="SUPFAM" id="SSF53720">
    <property type="entry name" value="ALDH-like"/>
    <property type="match status" value="1"/>
</dbReference>
<evidence type="ECO:0000259" key="3">
    <source>
        <dbReference type="Pfam" id="PF00171"/>
    </source>
</evidence>
<dbReference type="CDD" id="cd07128">
    <property type="entry name" value="ALDH_MaoC-N"/>
    <property type="match status" value="1"/>
</dbReference>
<evidence type="ECO:0000313" key="5">
    <source>
        <dbReference type="EMBL" id="BAE02685.1"/>
    </source>
</evidence>
<dbReference type="InterPro" id="IPR029069">
    <property type="entry name" value="HotDog_dom_sf"/>
</dbReference>
<dbReference type="InterPro" id="IPR011966">
    <property type="entry name" value="PaaN-DH"/>
</dbReference>
<sequence>MQQLASYLSGTWQTGRGHARTIHHAISGEALWEVTSEGLDMAQARRFAIERGGKALEAMTFIERSAMLKAVARYLLEQKAALYTISAETGATRADSWVDIEGGIGTLFTYASLGSRELPDDTLWPEDELIPLSKQGGFAARHVLTSKSGVAVHINAFNFPCWGMLEKLAPTWLAGMPAIIKPATATAQLTQAMVKMIVDSGLVPVGAISLICGGAGDLLDHLDSQDVVTFTGSAHTGQQLRVHPNLVAKSIPFTMVADSLNCCVLGDDVTPEQPEFALFIREVVREMTAKAGQKCTAIRRIIVPQAQVKAVSDALVARLQKVAFGDPAQEGVKMGALVNHEQRQDVQDNVNRLIEAGCEVLLGGRADLNAAGAFFPPTLLFCPQPDETPAVHAIEAFGPVATLMPYQNRRHAMALARAGEGSLAGTLVTASGKLARAFILGAARAHGRIQILNEESSAESTGHGSPLPQLVHGGPGRAGGGEELGGLRAVKHYMQRTAIQGSPTMLAAIGQQWVRGAQVVEDRIHPFRKYFEEIQPGDSLLTPRRTLTEADIVNFACLSGDHFYAHMDKIAAAESIFGERVVHGYFLISAAAGLFVDAGVGPVIANYGMENLRFIEPVKPGDTIQVRLTCKRKTVKRQRNAEEKATGVVEWAVEIFNQHQQAVALYSILTLGGPPAGGFCRVNIRNSPIFIAIFMPLRRHFL</sequence>
<dbReference type="Pfam" id="PF01575">
    <property type="entry name" value="MaoC_dehydratas"/>
    <property type="match status" value="1"/>
</dbReference>
<dbReference type="InterPro" id="IPR016163">
    <property type="entry name" value="Ald_DH_C"/>
</dbReference>
<dbReference type="Gene3D" id="3.10.129.10">
    <property type="entry name" value="Hotdog Thioesterase"/>
    <property type="match status" value="1"/>
</dbReference>
<dbReference type="FunFam" id="3.40.309.10:FF:000031">
    <property type="entry name" value="Phenylacetic acid degradation protein MaoC"/>
    <property type="match status" value="1"/>
</dbReference>
<dbReference type="InterPro" id="IPR016162">
    <property type="entry name" value="Ald_DH_N"/>
</dbReference>
<protein>
    <submittedName>
        <fullName evidence="5">PaaZ</fullName>
    </submittedName>
</protein>
<dbReference type="InterPro" id="IPR016161">
    <property type="entry name" value="Ald_DH/histidinol_DH"/>
</dbReference>
<name>Q4LEZ1_9ENTR</name>
<evidence type="ECO:0000256" key="2">
    <source>
        <dbReference type="SAM" id="MobiDB-lite"/>
    </source>
</evidence>
<organism evidence="5">
    <name type="scientific">Klebsiella sp. PAMU-1.2</name>
    <dbReference type="NCBI Taxonomy" id="244225"/>
    <lineage>
        <taxon>Bacteria</taxon>
        <taxon>Pseudomonadati</taxon>
        <taxon>Pseudomonadota</taxon>
        <taxon>Gammaproteobacteria</taxon>
        <taxon>Enterobacterales</taxon>
        <taxon>Enterobacteriaceae</taxon>
        <taxon>Klebsiella/Raoultella group</taxon>
        <taxon>Klebsiella</taxon>
    </lineage>
</organism>
<feature type="domain" description="MaoC-like" evidence="4">
    <location>
        <begin position="536"/>
        <end position="650"/>
    </location>
</feature>
<dbReference type="InterPro" id="IPR002539">
    <property type="entry name" value="MaoC-like_dom"/>
</dbReference>
<dbReference type="PANTHER" id="PTHR43111:SF1">
    <property type="entry name" value="ALDEHYDE DEHYDROGENASE B-RELATED"/>
    <property type="match status" value="1"/>
</dbReference>
<dbReference type="PANTHER" id="PTHR43111">
    <property type="entry name" value="ALDEHYDE DEHYDROGENASE B-RELATED"/>
    <property type="match status" value="1"/>
</dbReference>
<dbReference type="Gene3D" id="3.40.605.10">
    <property type="entry name" value="Aldehyde Dehydrogenase, Chain A, domain 1"/>
    <property type="match status" value="1"/>
</dbReference>
<feature type="compositionally biased region" description="Gly residues" evidence="2">
    <location>
        <begin position="473"/>
        <end position="482"/>
    </location>
</feature>
<dbReference type="SUPFAM" id="SSF54637">
    <property type="entry name" value="Thioesterase/thiol ester dehydrase-isomerase"/>
    <property type="match status" value="1"/>
</dbReference>
<feature type="domain" description="Aldehyde dehydrogenase" evidence="3">
    <location>
        <begin position="23"/>
        <end position="496"/>
    </location>
</feature>
<keyword evidence="1" id="KW-0560">Oxidoreductase</keyword>
<dbReference type="NCBIfam" id="NF008868">
    <property type="entry name" value="PRK11903.1"/>
    <property type="match status" value="1"/>
</dbReference>
<dbReference type="AlphaFoldDB" id="Q4LEZ1"/>